<keyword evidence="7" id="KW-1185">Reference proteome</keyword>
<dbReference type="PROSITE" id="PS50135">
    <property type="entry name" value="ZF_ZZ_2"/>
    <property type="match status" value="1"/>
</dbReference>
<evidence type="ECO:0000256" key="3">
    <source>
        <dbReference type="ARBA" id="ARBA00022833"/>
    </source>
</evidence>
<dbReference type="EMBL" id="RBNI01000007">
    <property type="protein sequence ID" value="RUP52452.1"/>
    <property type="molecule type" value="Genomic_DNA"/>
</dbReference>
<evidence type="ECO:0000259" key="5">
    <source>
        <dbReference type="PROSITE" id="PS50135"/>
    </source>
</evidence>
<dbReference type="Pfam" id="PF00569">
    <property type="entry name" value="ZZ"/>
    <property type="match status" value="1"/>
</dbReference>
<proteinExistence type="predicted"/>
<dbReference type="InterPro" id="IPR000433">
    <property type="entry name" value="Znf_ZZ"/>
</dbReference>
<evidence type="ECO:0000256" key="2">
    <source>
        <dbReference type="ARBA" id="ARBA00022771"/>
    </source>
</evidence>
<keyword evidence="2 4" id="KW-0863">Zinc-finger</keyword>
<feature type="domain" description="ZZ-type" evidence="5">
    <location>
        <begin position="1"/>
        <end position="46"/>
    </location>
</feature>
<dbReference type="SUPFAM" id="SSF57850">
    <property type="entry name" value="RING/U-box"/>
    <property type="match status" value="1"/>
</dbReference>
<keyword evidence="1" id="KW-0479">Metal-binding</keyword>
<name>A0A433DNM0_9FUNG</name>
<evidence type="ECO:0000313" key="7">
    <source>
        <dbReference type="Proteomes" id="UP000268093"/>
    </source>
</evidence>
<dbReference type="OrthoDB" id="2152551at2759"/>
<evidence type="ECO:0000313" key="6">
    <source>
        <dbReference type="EMBL" id="RUP52452.1"/>
    </source>
</evidence>
<dbReference type="GO" id="GO:0008270">
    <property type="term" value="F:zinc ion binding"/>
    <property type="evidence" value="ECO:0007669"/>
    <property type="project" value="UniProtKB-KW"/>
</dbReference>
<dbReference type="InterPro" id="IPR043145">
    <property type="entry name" value="Znf_ZZ_sf"/>
</dbReference>
<reference evidence="6 7" key="1">
    <citation type="journal article" date="2018" name="New Phytol.">
        <title>Phylogenomics of Endogonaceae and evolution of mycorrhizas within Mucoromycota.</title>
        <authorList>
            <person name="Chang Y."/>
            <person name="Desiro A."/>
            <person name="Na H."/>
            <person name="Sandor L."/>
            <person name="Lipzen A."/>
            <person name="Clum A."/>
            <person name="Barry K."/>
            <person name="Grigoriev I.V."/>
            <person name="Martin F.M."/>
            <person name="Stajich J.E."/>
            <person name="Smith M.E."/>
            <person name="Bonito G."/>
            <person name="Spatafora J.W."/>
        </authorList>
    </citation>
    <scope>NUCLEOTIDE SEQUENCE [LARGE SCALE GENOMIC DNA]</scope>
    <source>
        <strain evidence="6 7">GMNB39</strain>
    </source>
</reference>
<gene>
    <name evidence="6" type="ORF">BC936DRAFT_147934</name>
</gene>
<dbReference type="Gene3D" id="3.30.60.90">
    <property type="match status" value="1"/>
</dbReference>
<sequence length="62" mass="6955">MSPITGERHKCTTCTDFDFCSSCYQKEARIHDGHKFRLIELSKATVGFLEDIKDVSGKSASQ</sequence>
<organism evidence="6 7">
    <name type="scientific">Jimgerdemannia flammicorona</name>
    <dbReference type="NCBI Taxonomy" id="994334"/>
    <lineage>
        <taxon>Eukaryota</taxon>
        <taxon>Fungi</taxon>
        <taxon>Fungi incertae sedis</taxon>
        <taxon>Mucoromycota</taxon>
        <taxon>Mucoromycotina</taxon>
        <taxon>Endogonomycetes</taxon>
        <taxon>Endogonales</taxon>
        <taxon>Endogonaceae</taxon>
        <taxon>Jimgerdemannia</taxon>
    </lineage>
</organism>
<comment type="caution">
    <text evidence="6">The sequence shown here is derived from an EMBL/GenBank/DDBJ whole genome shotgun (WGS) entry which is preliminary data.</text>
</comment>
<accession>A0A433DNM0</accession>
<keyword evidence="3" id="KW-0862">Zinc</keyword>
<dbReference type="Proteomes" id="UP000268093">
    <property type="component" value="Unassembled WGS sequence"/>
</dbReference>
<protein>
    <recommendedName>
        <fullName evidence="5">ZZ-type domain-containing protein</fullName>
    </recommendedName>
</protein>
<dbReference type="AlphaFoldDB" id="A0A433DNM0"/>
<evidence type="ECO:0000256" key="4">
    <source>
        <dbReference type="PROSITE-ProRule" id="PRU00228"/>
    </source>
</evidence>
<evidence type="ECO:0000256" key="1">
    <source>
        <dbReference type="ARBA" id="ARBA00022723"/>
    </source>
</evidence>